<evidence type="ECO:0000256" key="3">
    <source>
        <dbReference type="ARBA" id="ARBA00022507"/>
    </source>
</evidence>
<name>Q9UVN3_COPCI</name>
<dbReference type="PANTHER" id="PTHR28097:SF1">
    <property type="entry name" value="PHEROMONE A FACTOR RECEPTOR"/>
    <property type="match status" value="1"/>
</dbReference>
<evidence type="ECO:0000256" key="11">
    <source>
        <dbReference type="SAM" id="Phobius"/>
    </source>
</evidence>
<evidence type="ECO:0000256" key="2">
    <source>
        <dbReference type="ARBA" id="ARBA00011085"/>
    </source>
</evidence>
<dbReference type="PRINTS" id="PR00900">
    <property type="entry name" value="PHEROMONEAR"/>
</dbReference>
<feature type="region of interest" description="Disordered" evidence="10">
    <location>
        <begin position="360"/>
        <end position="389"/>
    </location>
</feature>
<feature type="region of interest" description="Disordered" evidence="10">
    <location>
        <begin position="314"/>
        <end position="340"/>
    </location>
</feature>
<dbReference type="GO" id="GO:0000750">
    <property type="term" value="P:pheromone-dependent signal transduction involved in conjugation with cellular fusion"/>
    <property type="evidence" value="ECO:0007669"/>
    <property type="project" value="TreeGrafter"/>
</dbReference>
<comment type="subcellular location">
    <subcellularLocation>
        <location evidence="1">Membrane</location>
        <topology evidence="1">Multi-pass membrane protein</topology>
    </subcellularLocation>
</comment>
<feature type="compositionally biased region" description="Low complexity" evidence="10">
    <location>
        <begin position="314"/>
        <end position="323"/>
    </location>
</feature>
<feature type="transmembrane region" description="Helical" evidence="11">
    <location>
        <begin position="109"/>
        <end position="130"/>
    </location>
</feature>
<dbReference type="VEuPathDB" id="FungiDB:CC2G_002521"/>
<feature type="transmembrane region" description="Helical" evidence="11">
    <location>
        <begin position="201"/>
        <end position="226"/>
    </location>
</feature>
<evidence type="ECO:0000256" key="8">
    <source>
        <dbReference type="ARBA" id="ARBA00023170"/>
    </source>
</evidence>
<evidence type="ECO:0000256" key="6">
    <source>
        <dbReference type="ARBA" id="ARBA00023040"/>
    </source>
</evidence>
<feature type="transmembrane region" description="Helical" evidence="11">
    <location>
        <begin position="265"/>
        <end position="284"/>
    </location>
</feature>
<evidence type="ECO:0000256" key="4">
    <source>
        <dbReference type="ARBA" id="ARBA00022692"/>
    </source>
</evidence>
<keyword evidence="9" id="KW-0807">Transducer</keyword>
<dbReference type="PRINTS" id="PR00899">
    <property type="entry name" value="GPCRSTE3"/>
</dbReference>
<evidence type="ECO:0000256" key="9">
    <source>
        <dbReference type="ARBA" id="ARBA00023224"/>
    </source>
</evidence>
<dbReference type="InterPro" id="IPR001499">
    <property type="entry name" value="GPCR_STE3"/>
</dbReference>
<dbReference type="AlphaFoldDB" id="Q9UVN3"/>
<evidence type="ECO:0000256" key="7">
    <source>
        <dbReference type="ARBA" id="ARBA00023136"/>
    </source>
</evidence>
<dbReference type="PANTHER" id="PTHR28097">
    <property type="entry name" value="PHEROMONE A FACTOR RECEPTOR"/>
    <property type="match status" value="1"/>
</dbReference>
<evidence type="ECO:0000256" key="10">
    <source>
        <dbReference type="SAM" id="MobiDB-lite"/>
    </source>
</evidence>
<feature type="compositionally biased region" description="Polar residues" evidence="10">
    <location>
        <begin position="373"/>
        <end position="389"/>
    </location>
</feature>
<feature type="transmembrane region" description="Helical" evidence="11">
    <location>
        <begin position="36"/>
        <end position="58"/>
    </location>
</feature>
<gene>
    <name evidence="12" type="primary">rcb2.42</name>
</gene>
<comment type="similarity">
    <text evidence="2">Belongs to the G-protein coupled receptor 4 family.</text>
</comment>
<keyword evidence="8" id="KW-0675">Receptor</keyword>
<feature type="transmembrane region" description="Helical" evidence="11">
    <location>
        <begin position="150"/>
        <end position="180"/>
    </location>
</feature>
<sequence>MRYEMPICAFLAAILVLIPLPWHWRAKNIPTLSLSIWLFVSNIIYGVNSILWADNYAVKVPVWCDIVTKIQIGATLSLPACCLCLCIRLERIASTRAASTSATSKRRTAIFDVMMCWILPMIYMAAHYIVQGHRFDIVEDLGCRPSIYTSIPAIFIIWVPPFIAIFLTFCFGGVALHHFFRRRLTFARHLQNSNSAITPARYFRLMAMAITQMLWGGIVLSVNAWITFRTGLLPYTSWEDVHWGFSRVGQFPLIFLPRSMIPSLFFNWWSVPVSALIFFIFFGFGQEAVNDYRAALRRVKSLFWKPRQETEKMSLPSSASKLSPLPPWTPRTPDGKFPSTATLNRDTTISLSLPLDLHSSASSDATCVDPDSPSKQTFTSKTSAFTSNV</sequence>
<accession>Q9UVN3</accession>
<reference evidence="12" key="1">
    <citation type="journal article" date="2000" name="Genetics">
        <title>Three subfamilies of pheromone and receptor genes generate multiple B mating specificities in the mushroom Coprinus cinereus.</title>
        <authorList>
            <person name="Halsall J.R."/>
            <person name="Milner M.J."/>
            <person name="Casselton L.A."/>
        </authorList>
    </citation>
    <scope>NUCLEOTIDE SEQUENCE</scope>
    <source>
        <strain evidence="12">JV6</strain>
    </source>
</reference>
<protein>
    <submittedName>
        <fullName evidence="12">Rcb2.42</fullName>
    </submittedName>
</protein>
<keyword evidence="6" id="KW-0297">G-protein coupled receptor</keyword>
<keyword evidence="4 11" id="KW-0812">Transmembrane</keyword>
<evidence type="ECO:0000256" key="5">
    <source>
        <dbReference type="ARBA" id="ARBA00022989"/>
    </source>
</evidence>
<organism evidence="12">
    <name type="scientific">Coprinopsis cinerea</name>
    <name type="common">Inky cap fungus</name>
    <name type="synonym">Hormographiella aspergillata</name>
    <dbReference type="NCBI Taxonomy" id="5346"/>
    <lineage>
        <taxon>Eukaryota</taxon>
        <taxon>Fungi</taxon>
        <taxon>Dikarya</taxon>
        <taxon>Basidiomycota</taxon>
        <taxon>Agaricomycotina</taxon>
        <taxon>Agaricomycetes</taxon>
        <taxon>Agaricomycetidae</taxon>
        <taxon>Agaricales</taxon>
        <taxon>Agaricineae</taxon>
        <taxon>Psathyrellaceae</taxon>
        <taxon>Coprinopsis</taxon>
    </lineage>
</organism>
<proteinExistence type="inferred from homology"/>
<feature type="transmembrane region" description="Helical" evidence="11">
    <location>
        <begin position="6"/>
        <end position="24"/>
    </location>
</feature>
<dbReference type="GO" id="GO:0005886">
    <property type="term" value="C:plasma membrane"/>
    <property type="evidence" value="ECO:0007669"/>
    <property type="project" value="TreeGrafter"/>
</dbReference>
<dbReference type="Pfam" id="PF02076">
    <property type="entry name" value="STE3"/>
    <property type="match status" value="1"/>
</dbReference>
<keyword evidence="7 11" id="KW-0472">Membrane</keyword>
<dbReference type="VEuPathDB" id="FungiDB:CC1G_15338"/>
<evidence type="ECO:0000256" key="1">
    <source>
        <dbReference type="ARBA" id="ARBA00004141"/>
    </source>
</evidence>
<dbReference type="EMBL" id="AF186384">
    <property type="protein sequence ID" value="AAF01419.1"/>
    <property type="molecule type" value="Genomic_DNA"/>
</dbReference>
<dbReference type="InterPro" id="IPR001546">
    <property type="entry name" value="GPCR_Pheromne_A_rcpt"/>
</dbReference>
<dbReference type="CDD" id="cd14966">
    <property type="entry name" value="7tmD_STE3"/>
    <property type="match status" value="1"/>
</dbReference>
<dbReference type="GO" id="GO:0004933">
    <property type="term" value="F:mating-type a-factor pheromone receptor activity"/>
    <property type="evidence" value="ECO:0007669"/>
    <property type="project" value="InterPro"/>
</dbReference>
<keyword evidence="5 11" id="KW-1133">Transmembrane helix</keyword>
<evidence type="ECO:0000313" key="12">
    <source>
        <dbReference type="EMBL" id="AAF01419.1"/>
    </source>
</evidence>
<keyword evidence="3" id="KW-0589">Pheromone response</keyword>